<protein>
    <submittedName>
        <fullName evidence="2">DUF6356 family protein</fullName>
    </submittedName>
</protein>
<keyword evidence="1" id="KW-0812">Transmembrane</keyword>
<dbReference type="EMBL" id="JAXCLW010000003">
    <property type="protein sequence ID" value="MDY0883820.1"/>
    <property type="molecule type" value="Genomic_DNA"/>
</dbReference>
<dbReference type="Pfam" id="PF19883">
    <property type="entry name" value="DUF6356"/>
    <property type="match status" value="1"/>
</dbReference>
<keyword evidence="1" id="KW-0472">Membrane</keyword>
<accession>A0ABU5EE60</accession>
<keyword evidence="3" id="KW-1185">Reference proteome</keyword>
<keyword evidence="1" id="KW-1133">Transmembrane helix</keyword>
<organism evidence="2 3">
    <name type="scientific">Dongia soli</name>
    <dbReference type="NCBI Taxonomy" id="600628"/>
    <lineage>
        <taxon>Bacteria</taxon>
        <taxon>Pseudomonadati</taxon>
        <taxon>Pseudomonadota</taxon>
        <taxon>Alphaproteobacteria</taxon>
        <taxon>Rhodospirillales</taxon>
        <taxon>Dongiaceae</taxon>
        <taxon>Dongia</taxon>
    </lineage>
</organism>
<evidence type="ECO:0000313" key="2">
    <source>
        <dbReference type="EMBL" id="MDY0883820.1"/>
    </source>
</evidence>
<sequence>MFDKLFLKHPRSVEEGYFEHFCVAAGFGSRMFVASLACLVHAAVPGLFMRTGSNAIRELHERMVTNRKRKSADDRYTNLTQRER</sequence>
<dbReference type="RefSeq" id="WP_320508886.1">
    <property type="nucleotide sequence ID" value="NZ_JBHSMB010000009.1"/>
</dbReference>
<comment type="caution">
    <text evidence="2">The sequence shown here is derived from an EMBL/GenBank/DDBJ whole genome shotgun (WGS) entry which is preliminary data.</text>
</comment>
<reference evidence="2 3" key="1">
    <citation type="journal article" date="2016" name="Antonie Van Leeuwenhoek">
        <title>Dongia soli sp. nov., isolated from soil from Dokdo, Korea.</title>
        <authorList>
            <person name="Kim D.U."/>
            <person name="Lee H."/>
            <person name="Kim H."/>
            <person name="Kim S.G."/>
            <person name="Ka J.O."/>
        </authorList>
    </citation>
    <scope>NUCLEOTIDE SEQUENCE [LARGE SCALE GENOMIC DNA]</scope>
    <source>
        <strain evidence="2 3">D78</strain>
    </source>
</reference>
<evidence type="ECO:0000256" key="1">
    <source>
        <dbReference type="SAM" id="Phobius"/>
    </source>
</evidence>
<dbReference type="InterPro" id="IPR045936">
    <property type="entry name" value="DUF6356"/>
</dbReference>
<gene>
    <name evidence="2" type="ORF">SMD27_13285</name>
</gene>
<feature type="transmembrane region" description="Helical" evidence="1">
    <location>
        <begin position="21"/>
        <end position="44"/>
    </location>
</feature>
<dbReference type="Proteomes" id="UP001279642">
    <property type="component" value="Unassembled WGS sequence"/>
</dbReference>
<proteinExistence type="predicted"/>
<name>A0ABU5EE60_9PROT</name>
<evidence type="ECO:0000313" key="3">
    <source>
        <dbReference type="Proteomes" id="UP001279642"/>
    </source>
</evidence>